<evidence type="ECO:0000313" key="5">
    <source>
        <dbReference type="Proteomes" id="UP000694843"/>
    </source>
</evidence>
<evidence type="ECO:0000259" key="4">
    <source>
        <dbReference type="Pfam" id="PF00155"/>
    </source>
</evidence>
<accession>A0A8B7P9S4</accession>
<dbReference type="GeneID" id="108678834"/>
<dbReference type="InterPro" id="IPR015424">
    <property type="entry name" value="PyrdxlP-dep_Trfase"/>
</dbReference>
<dbReference type="InterPro" id="IPR004838">
    <property type="entry name" value="NHTrfase_class1_PyrdxlP-BS"/>
</dbReference>
<dbReference type="InterPro" id="IPR004839">
    <property type="entry name" value="Aminotransferase_I/II_large"/>
</dbReference>
<feature type="compositionally biased region" description="Basic and acidic residues" evidence="3">
    <location>
        <begin position="18"/>
        <end position="47"/>
    </location>
</feature>
<dbReference type="GO" id="GO:0030170">
    <property type="term" value="F:pyridoxal phosphate binding"/>
    <property type="evidence" value="ECO:0007669"/>
    <property type="project" value="InterPro"/>
</dbReference>
<dbReference type="Proteomes" id="UP000694843">
    <property type="component" value="Unplaced"/>
</dbReference>
<dbReference type="Pfam" id="PF00155">
    <property type="entry name" value="Aminotran_1_2"/>
    <property type="match status" value="1"/>
</dbReference>
<comment type="similarity">
    <text evidence="1">Belongs to the class-I pyridoxal-phosphate-dependent aminotransferase family.</text>
</comment>
<reference evidence="6" key="1">
    <citation type="submission" date="2025-08" db="UniProtKB">
        <authorList>
            <consortium name="RefSeq"/>
        </authorList>
    </citation>
    <scope>IDENTIFICATION</scope>
    <source>
        <tissue evidence="6">Whole organism</tissue>
    </source>
</reference>
<keyword evidence="2" id="KW-0663">Pyridoxal phosphate</keyword>
<dbReference type="SUPFAM" id="SSF53383">
    <property type="entry name" value="PLP-dependent transferases"/>
    <property type="match status" value="1"/>
</dbReference>
<evidence type="ECO:0000313" key="6">
    <source>
        <dbReference type="RefSeq" id="XP_018022813.2"/>
    </source>
</evidence>
<dbReference type="OMA" id="PYYGTFV"/>
<dbReference type="PROSITE" id="PS00105">
    <property type="entry name" value="AA_TRANSFER_CLASS_1"/>
    <property type="match status" value="1"/>
</dbReference>
<dbReference type="RefSeq" id="XP_018022813.2">
    <property type="nucleotide sequence ID" value="XM_018167324.2"/>
</dbReference>
<dbReference type="PANTHER" id="PTHR43795:SF39">
    <property type="entry name" value="AMINOTRANSFERASE CLASS I_CLASSII DOMAIN-CONTAINING PROTEIN"/>
    <property type="match status" value="1"/>
</dbReference>
<dbReference type="Gene3D" id="3.40.640.10">
    <property type="entry name" value="Type I PLP-dependent aspartate aminotransferase-like (Major domain)"/>
    <property type="match status" value="1"/>
</dbReference>
<dbReference type="InterPro" id="IPR050478">
    <property type="entry name" value="Ethylene_sulfur-biosynth"/>
</dbReference>
<dbReference type="GO" id="GO:0006520">
    <property type="term" value="P:amino acid metabolic process"/>
    <property type="evidence" value="ECO:0007669"/>
    <property type="project" value="TreeGrafter"/>
</dbReference>
<dbReference type="Gene3D" id="3.90.1150.10">
    <property type="entry name" value="Aspartate Aminotransferase, domain 1"/>
    <property type="match status" value="1"/>
</dbReference>
<sequence length="439" mass="48849">MEDISDLQKSEGLKKYLLKEEGPKKDLLKEEGPKKDLPTQDLQEHHVTSRRGWQLAQGVDLLTRYLSTCMSDPYDPITNPTGMVNIGTAVNCLMGEELERRLNAPDMFVYRTESHQHYYDFTGTPPLRRALSTFLSRHFARGRPVPPEQLVVMTVDDMQPLHLLPGETLGGPDDFRLTPALLERRLQQLRDEGARVGLVVLVNPHNPLGDVYSPHLVLNLLRVCARHEVHVIVDEVYALSVHGGGAGGEETGGEGEGFRSVLSYDDLPDPMRTHFVWGMAKDFGLAGLRIGVIHTRDPAVLAALNVAGIYQAVPSIVQDTAATLLSDEAWCDGFFPASRARLQQRYRDAVSLLTNEGVAVRPGQAGFFLWVDLRPYLRDQTPAAEMELFERLIAAGVYVVPGGELRCAVPGWYRIIFSVDLDLLTVGLKRLIDVVKSRI</sequence>
<gene>
    <name evidence="6" type="primary">LOC108678834</name>
</gene>
<dbReference type="OrthoDB" id="10262468at2759"/>
<proteinExistence type="inferred from homology"/>
<evidence type="ECO:0000256" key="1">
    <source>
        <dbReference type="ARBA" id="ARBA00007441"/>
    </source>
</evidence>
<name>A0A8B7P9S4_HYAAZ</name>
<dbReference type="AlphaFoldDB" id="A0A8B7P9S4"/>
<protein>
    <submittedName>
        <fullName evidence="6">1-aminocyclopropane-1-carboxylate synthase-like protein 1</fullName>
    </submittedName>
</protein>
<dbReference type="CDD" id="cd00609">
    <property type="entry name" value="AAT_like"/>
    <property type="match status" value="1"/>
</dbReference>
<keyword evidence="5" id="KW-1185">Reference proteome</keyword>
<organism evidence="5 6">
    <name type="scientific">Hyalella azteca</name>
    <name type="common">Amphipod</name>
    <dbReference type="NCBI Taxonomy" id="294128"/>
    <lineage>
        <taxon>Eukaryota</taxon>
        <taxon>Metazoa</taxon>
        <taxon>Ecdysozoa</taxon>
        <taxon>Arthropoda</taxon>
        <taxon>Crustacea</taxon>
        <taxon>Multicrustacea</taxon>
        <taxon>Malacostraca</taxon>
        <taxon>Eumalacostraca</taxon>
        <taxon>Peracarida</taxon>
        <taxon>Amphipoda</taxon>
        <taxon>Senticaudata</taxon>
        <taxon>Talitrida</taxon>
        <taxon>Talitroidea</taxon>
        <taxon>Hyalellidae</taxon>
        <taxon>Hyalella</taxon>
    </lineage>
</organism>
<evidence type="ECO:0000256" key="2">
    <source>
        <dbReference type="ARBA" id="ARBA00022898"/>
    </source>
</evidence>
<feature type="region of interest" description="Disordered" evidence="3">
    <location>
        <begin position="18"/>
        <end position="49"/>
    </location>
</feature>
<dbReference type="GO" id="GO:0008483">
    <property type="term" value="F:transaminase activity"/>
    <property type="evidence" value="ECO:0007669"/>
    <property type="project" value="TreeGrafter"/>
</dbReference>
<dbReference type="PANTHER" id="PTHR43795">
    <property type="entry name" value="BIFUNCTIONAL ASPARTATE AMINOTRANSFERASE AND GLUTAMATE/ASPARTATE-PREPHENATE AMINOTRANSFERASE-RELATED"/>
    <property type="match status" value="1"/>
</dbReference>
<evidence type="ECO:0000256" key="3">
    <source>
        <dbReference type="SAM" id="MobiDB-lite"/>
    </source>
</evidence>
<dbReference type="InterPro" id="IPR015422">
    <property type="entry name" value="PyrdxlP-dep_Trfase_small"/>
</dbReference>
<dbReference type="KEGG" id="hazt:108678834"/>
<dbReference type="InterPro" id="IPR015421">
    <property type="entry name" value="PyrdxlP-dep_Trfase_major"/>
</dbReference>
<feature type="domain" description="Aminotransferase class I/classII large" evidence="4">
    <location>
        <begin position="172"/>
        <end position="430"/>
    </location>
</feature>